<evidence type="ECO:0000313" key="11">
    <source>
        <dbReference type="EMBL" id="RWS25244.1"/>
    </source>
</evidence>
<feature type="domain" description="BAH" evidence="10">
    <location>
        <begin position="313"/>
        <end position="433"/>
    </location>
</feature>
<keyword evidence="6" id="KW-0677">Repeat</keyword>
<keyword evidence="3 9" id="KW-0489">Methyltransferase</keyword>
<dbReference type="InterPro" id="IPR022702">
    <property type="entry name" value="Cytosine_MeTrfase1_RFD"/>
</dbReference>
<organism evidence="11 12">
    <name type="scientific">Leptotrombidium deliense</name>
    <dbReference type="NCBI Taxonomy" id="299467"/>
    <lineage>
        <taxon>Eukaryota</taxon>
        <taxon>Metazoa</taxon>
        <taxon>Ecdysozoa</taxon>
        <taxon>Arthropoda</taxon>
        <taxon>Chelicerata</taxon>
        <taxon>Arachnida</taxon>
        <taxon>Acari</taxon>
        <taxon>Acariformes</taxon>
        <taxon>Trombidiformes</taxon>
        <taxon>Prostigmata</taxon>
        <taxon>Anystina</taxon>
        <taxon>Parasitengona</taxon>
        <taxon>Trombiculoidea</taxon>
        <taxon>Trombiculidae</taxon>
        <taxon>Leptotrombidium</taxon>
    </lineage>
</organism>
<dbReference type="PROSITE" id="PS00094">
    <property type="entry name" value="C5_MTASE_1"/>
    <property type="match status" value="1"/>
</dbReference>
<dbReference type="GO" id="GO:0044027">
    <property type="term" value="P:negative regulation of gene expression via chromosomal CpG island methylation"/>
    <property type="evidence" value="ECO:0007669"/>
    <property type="project" value="TreeGrafter"/>
</dbReference>
<dbReference type="Pfam" id="PF00145">
    <property type="entry name" value="DNA_methylase"/>
    <property type="match status" value="1"/>
</dbReference>
<dbReference type="Gene3D" id="1.10.10.2230">
    <property type="match status" value="1"/>
</dbReference>
<evidence type="ECO:0000256" key="2">
    <source>
        <dbReference type="ARBA" id="ARBA00011975"/>
    </source>
</evidence>
<dbReference type="GO" id="GO:0003677">
    <property type="term" value="F:DNA binding"/>
    <property type="evidence" value="ECO:0007669"/>
    <property type="project" value="UniProtKB-KW"/>
</dbReference>
<dbReference type="GO" id="GO:0003682">
    <property type="term" value="F:chromatin binding"/>
    <property type="evidence" value="ECO:0007669"/>
    <property type="project" value="InterPro"/>
</dbReference>
<protein>
    <recommendedName>
        <fullName evidence="2">DNA (cytosine-5-)-methyltransferase</fullName>
        <ecNumber evidence="2">2.1.1.37</ecNumber>
    </recommendedName>
</protein>
<keyword evidence="7" id="KW-0238">DNA-binding</keyword>
<evidence type="ECO:0000256" key="3">
    <source>
        <dbReference type="ARBA" id="ARBA00022603"/>
    </source>
</evidence>
<dbReference type="PANTHER" id="PTHR10629:SF52">
    <property type="entry name" value="DNA (CYTOSINE-5)-METHYLTRANSFERASE 1"/>
    <property type="match status" value="1"/>
</dbReference>
<dbReference type="EMBL" id="NCKV01003920">
    <property type="protein sequence ID" value="RWS25244.1"/>
    <property type="molecule type" value="Genomic_DNA"/>
</dbReference>
<evidence type="ECO:0000313" key="12">
    <source>
        <dbReference type="Proteomes" id="UP000288716"/>
    </source>
</evidence>
<dbReference type="SUPFAM" id="SSF53335">
    <property type="entry name" value="S-adenosyl-L-methionine-dependent methyltransferases"/>
    <property type="match status" value="1"/>
</dbReference>
<dbReference type="SMART" id="SM00439">
    <property type="entry name" value="BAH"/>
    <property type="match status" value="2"/>
</dbReference>
<dbReference type="EC" id="2.1.1.37" evidence="2"/>
<dbReference type="STRING" id="299467.A0A443SCP9"/>
<accession>A0A443SCP9</accession>
<dbReference type="GO" id="GO:0032259">
    <property type="term" value="P:methylation"/>
    <property type="evidence" value="ECO:0007669"/>
    <property type="project" value="UniProtKB-KW"/>
</dbReference>
<name>A0A443SCP9_9ACAR</name>
<dbReference type="Pfam" id="PF01426">
    <property type="entry name" value="BAH"/>
    <property type="match status" value="2"/>
</dbReference>
<dbReference type="Gene3D" id="2.30.30.490">
    <property type="match status" value="2"/>
</dbReference>
<evidence type="ECO:0000256" key="4">
    <source>
        <dbReference type="ARBA" id="ARBA00022679"/>
    </source>
</evidence>
<dbReference type="InterPro" id="IPR018117">
    <property type="entry name" value="C5_DNA_meth_AS"/>
</dbReference>
<feature type="active site" evidence="9">
    <location>
        <position position="750"/>
    </location>
</feature>
<dbReference type="InterPro" id="IPR001025">
    <property type="entry name" value="BAH_dom"/>
</dbReference>
<proteinExistence type="inferred from homology"/>
<gene>
    <name evidence="11" type="ORF">B4U80_01337</name>
</gene>
<evidence type="ECO:0000256" key="8">
    <source>
        <dbReference type="ARBA" id="ARBA00023242"/>
    </source>
</evidence>
<feature type="non-terminal residue" evidence="11">
    <location>
        <position position="840"/>
    </location>
</feature>
<dbReference type="InterPro" id="IPR029063">
    <property type="entry name" value="SAM-dependent_MTases_sf"/>
</dbReference>
<dbReference type="PROSITE" id="PS51038">
    <property type="entry name" value="BAH"/>
    <property type="match status" value="2"/>
</dbReference>
<dbReference type="OrthoDB" id="5376140at2759"/>
<dbReference type="Pfam" id="PF12047">
    <property type="entry name" value="DNMT1-RFD"/>
    <property type="match status" value="1"/>
</dbReference>
<evidence type="ECO:0000256" key="9">
    <source>
        <dbReference type="PROSITE-ProRule" id="PRU01016"/>
    </source>
</evidence>
<comment type="similarity">
    <text evidence="9">Belongs to the class I-like SAM-binding methyltransferase superfamily. C5-methyltransferase family.</text>
</comment>
<feature type="domain" description="BAH" evidence="10">
    <location>
        <begin position="524"/>
        <end position="642"/>
    </location>
</feature>
<keyword evidence="5 9" id="KW-0949">S-adenosyl-L-methionine</keyword>
<evidence type="ECO:0000256" key="7">
    <source>
        <dbReference type="ARBA" id="ARBA00023125"/>
    </source>
</evidence>
<sequence length="840" mass="96292">MKRRKTEMNAMCLECGQSLSETVINDMDLSSANSELTTLTTPELLSVYDSDGVDSTDTFPTHRLTEYSIYDRNKHLVSVDSGLIEEGKEIYVAGFVKCIYDDDESTENGIETKDIGPINEWWIGGFDGGDSLLIGLESCSASYVLMKPSFSYLPFFSKIVDKLYLCKYTIEFLTKNIDASYEELVDYIWNRSQEKYNEDLVLSNASFLIEQIMSYDEAAEENDPIILESRCVQDMLEFFVDRAQVQKSRRSALKMKHIARKDSRKLSNSDTYATSTTLVREFFEGMFKEAIDNNSEKRSDKSLKKVNSKQKRTTKKLNNNIHWHRKATHTDIYSRITYYSSVKISDTENKEKFAHIHWFCHGSETVLKGTCDHHQIFMRYDCENVSLDKIIRKVTIRLYCNSVCSGAEVDNEDCEFICNKVYLSETGHFENLPEIDTDVTKTIRCVSCDFKEKQEKQTTKLGEEIGNTCSALQYKNVCIKNEWYSLKDCVLLAAETFECFNVFKMQDQVSLENDFDESIFTEKYRKSFSDFITGSLSDAPSPAQIGQIKSIFVACDSQEICLEIVKFYRPENVFKTFDEAFQRDLNEVFLTNETTTIKCVSVVGKCKIYYCEKAPKMKNNFPDWFYFSQIYDVNNGTFRIPCQDKTNSFDTIEDDVNNPIKKLKTFDLFAGCGGLALGFENSGVSDTCWAVEKDSCAAASFRKNFQKATVFEEDANLLLKQIISGAKFSECGQFFPKQGEVDLILAGPPCQGFSGINRFSSRQYSLFKNSLIITLLSYIDFFRPSYVVIENVRNFVLFKNSMIIKLTLSCLLKMNYQIRFGVIQAGAFGVPQSRRRAFIF</sequence>
<dbReference type="AlphaFoldDB" id="A0A443SCP9"/>
<dbReference type="InterPro" id="IPR001525">
    <property type="entry name" value="C5_MeTfrase"/>
</dbReference>
<dbReference type="PROSITE" id="PS51679">
    <property type="entry name" value="SAM_MT_C5"/>
    <property type="match status" value="1"/>
</dbReference>
<keyword evidence="4 9" id="KW-0808">Transferase</keyword>
<dbReference type="InterPro" id="IPR043151">
    <property type="entry name" value="BAH_sf"/>
</dbReference>
<dbReference type="Gene3D" id="3.40.50.150">
    <property type="entry name" value="Vaccinia Virus protein VP39"/>
    <property type="match status" value="1"/>
</dbReference>
<dbReference type="GO" id="GO:0005634">
    <property type="term" value="C:nucleus"/>
    <property type="evidence" value="ECO:0007669"/>
    <property type="project" value="UniProtKB-SubCell"/>
</dbReference>
<dbReference type="GO" id="GO:0003886">
    <property type="term" value="F:DNA (cytosine-5-)-methyltransferase activity"/>
    <property type="evidence" value="ECO:0007669"/>
    <property type="project" value="UniProtKB-EC"/>
</dbReference>
<comment type="subcellular location">
    <subcellularLocation>
        <location evidence="1">Nucleus</location>
    </subcellularLocation>
</comment>
<keyword evidence="8" id="KW-0539">Nucleus</keyword>
<dbReference type="PRINTS" id="PR00105">
    <property type="entry name" value="C5METTRFRASE"/>
</dbReference>
<evidence type="ECO:0000256" key="5">
    <source>
        <dbReference type="ARBA" id="ARBA00022691"/>
    </source>
</evidence>
<evidence type="ECO:0000256" key="6">
    <source>
        <dbReference type="ARBA" id="ARBA00022737"/>
    </source>
</evidence>
<evidence type="ECO:0000256" key="1">
    <source>
        <dbReference type="ARBA" id="ARBA00004123"/>
    </source>
</evidence>
<dbReference type="InterPro" id="IPR050390">
    <property type="entry name" value="C5-Methyltransferase"/>
</dbReference>
<dbReference type="Proteomes" id="UP000288716">
    <property type="component" value="Unassembled WGS sequence"/>
</dbReference>
<comment type="caution">
    <text evidence="11">The sequence shown here is derived from an EMBL/GenBank/DDBJ whole genome shotgun (WGS) entry which is preliminary data.</text>
</comment>
<dbReference type="VEuPathDB" id="VectorBase:LDEU006797"/>
<evidence type="ECO:0000259" key="10">
    <source>
        <dbReference type="PROSITE" id="PS51038"/>
    </source>
</evidence>
<reference evidence="11 12" key="1">
    <citation type="journal article" date="2018" name="Gigascience">
        <title>Genomes of trombidid mites reveal novel predicted allergens and laterally-transferred genes associated with secondary metabolism.</title>
        <authorList>
            <person name="Dong X."/>
            <person name="Chaisiri K."/>
            <person name="Xia D."/>
            <person name="Armstrong S.D."/>
            <person name="Fang Y."/>
            <person name="Donnelly M.J."/>
            <person name="Kadowaki T."/>
            <person name="McGarry J.W."/>
            <person name="Darby A.C."/>
            <person name="Makepeace B.L."/>
        </authorList>
    </citation>
    <scope>NUCLEOTIDE SEQUENCE [LARGE SCALE GENOMIC DNA]</scope>
    <source>
        <strain evidence="11">UoL-UT</strain>
    </source>
</reference>
<dbReference type="PANTHER" id="PTHR10629">
    <property type="entry name" value="CYTOSINE-SPECIFIC METHYLTRANSFERASE"/>
    <property type="match status" value="1"/>
</dbReference>
<keyword evidence="12" id="KW-1185">Reference proteome</keyword>